<dbReference type="SUPFAM" id="SSF46785">
    <property type="entry name" value="Winged helix' DNA-binding domain"/>
    <property type="match status" value="1"/>
</dbReference>
<evidence type="ECO:0000313" key="4">
    <source>
        <dbReference type="EMBL" id="MFD1643961.1"/>
    </source>
</evidence>
<organism evidence="4 5">
    <name type="scientific">Halohasta litorea</name>
    <dbReference type="NCBI Taxonomy" id="869891"/>
    <lineage>
        <taxon>Archaea</taxon>
        <taxon>Methanobacteriati</taxon>
        <taxon>Methanobacteriota</taxon>
        <taxon>Stenosarchaea group</taxon>
        <taxon>Halobacteria</taxon>
        <taxon>Halobacteriales</taxon>
        <taxon>Haloferacaceae</taxon>
        <taxon>Halohasta</taxon>
    </lineage>
</organism>
<dbReference type="InterPro" id="IPR029016">
    <property type="entry name" value="GAF-like_dom_sf"/>
</dbReference>
<dbReference type="Pfam" id="PF01614">
    <property type="entry name" value="IclR_C"/>
    <property type="match status" value="1"/>
</dbReference>
<reference evidence="4 5" key="1">
    <citation type="journal article" date="2019" name="Int. J. Syst. Evol. Microbiol.">
        <title>The Global Catalogue of Microorganisms (GCM) 10K type strain sequencing project: providing services to taxonomists for standard genome sequencing and annotation.</title>
        <authorList>
            <consortium name="The Broad Institute Genomics Platform"/>
            <consortium name="The Broad Institute Genome Sequencing Center for Infectious Disease"/>
            <person name="Wu L."/>
            <person name="Ma J."/>
        </authorList>
    </citation>
    <scope>NUCLEOTIDE SEQUENCE [LARGE SCALE GENOMIC DNA]</scope>
    <source>
        <strain evidence="4 5">CGMCC 1.10593</strain>
    </source>
</reference>
<dbReference type="InterPro" id="IPR036388">
    <property type="entry name" value="WH-like_DNA-bd_sf"/>
</dbReference>
<evidence type="ECO:0000259" key="3">
    <source>
        <dbReference type="PROSITE" id="PS51078"/>
    </source>
</evidence>
<feature type="domain" description="IclR-ED" evidence="3">
    <location>
        <begin position="70"/>
        <end position="255"/>
    </location>
</feature>
<evidence type="ECO:0000313" key="5">
    <source>
        <dbReference type="Proteomes" id="UP001597052"/>
    </source>
</evidence>
<dbReference type="SUPFAM" id="SSF55781">
    <property type="entry name" value="GAF domain-like"/>
    <property type="match status" value="1"/>
</dbReference>
<dbReference type="InterPro" id="IPR050707">
    <property type="entry name" value="HTH_MetabolicPath_Reg"/>
</dbReference>
<proteinExistence type="predicted"/>
<dbReference type="RefSeq" id="WP_256397890.1">
    <property type="nucleotide sequence ID" value="NZ_JANHDJ010000017.1"/>
</dbReference>
<name>A0ABD6DDA4_9EURY</name>
<dbReference type="Gene3D" id="3.30.450.40">
    <property type="match status" value="1"/>
</dbReference>
<accession>A0ABD6DDA4</accession>
<keyword evidence="5" id="KW-1185">Reference proteome</keyword>
<keyword evidence="1" id="KW-0805">Transcription regulation</keyword>
<dbReference type="InterPro" id="IPR036390">
    <property type="entry name" value="WH_DNA-bd_sf"/>
</dbReference>
<keyword evidence="2" id="KW-0804">Transcription</keyword>
<dbReference type="PANTHER" id="PTHR30136:SF35">
    <property type="entry name" value="HTH-TYPE TRANSCRIPTIONAL REGULATOR RV1719"/>
    <property type="match status" value="1"/>
</dbReference>
<gene>
    <name evidence="4" type="ORF">ACFSBW_19150</name>
</gene>
<comment type="caution">
    <text evidence="4">The sequence shown here is derived from an EMBL/GenBank/DDBJ whole genome shotgun (WGS) entry which is preliminary data.</text>
</comment>
<dbReference type="Proteomes" id="UP001597052">
    <property type="component" value="Unassembled WGS sequence"/>
</dbReference>
<evidence type="ECO:0000256" key="2">
    <source>
        <dbReference type="ARBA" id="ARBA00023163"/>
    </source>
</evidence>
<dbReference type="Gene3D" id="1.10.10.10">
    <property type="entry name" value="Winged helix-like DNA-binding domain superfamily/Winged helix DNA-binding domain"/>
    <property type="match status" value="1"/>
</dbReference>
<dbReference type="EMBL" id="JBHUDM010000015">
    <property type="protein sequence ID" value="MFD1643961.1"/>
    <property type="molecule type" value="Genomic_DNA"/>
</dbReference>
<dbReference type="AlphaFoldDB" id="A0ABD6DDA4"/>
<dbReference type="PROSITE" id="PS51078">
    <property type="entry name" value="ICLR_ED"/>
    <property type="match status" value="1"/>
</dbReference>
<sequence>MIRNITGRQLKTTETSLEILRNILEHDGLTLNDLDGMVNSSKSSICSHLNTLMDNRYLVKEDGTYHVSFRLALLGKRAEQRYPTGDDVKEIIDQLAHTTGQEANFTIFEHGRLLACYGTSTDENRNGMTVRYRSEYHLHNTAAGKAILAELDRDEVEMILDYWGLPQESEETITDRDRLFDALNEIGSQRYALVDEEFAPGLVAIGAPVHGADEEILGAVSVGGPKYQVDIARLEREFADKLLTATAELESLLKSKASISTER</sequence>
<dbReference type="InterPro" id="IPR014757">
    <property type="entry name" value="Tscrpt_reg_IclR_C"/>
</dbReference>
<evidence type="ECO:0000256" key="1">
    <source>
        <dbReference type="ARBA" id="ARBA00023015"/>
    </source>
</evidence>
<dbReference type="PANTHER" id="PTHR30136">
    <property type="entry name" value="HELIX-TURN-HELIX TRANSCRIPTIONAL REGULATOR, ICLR FAMILY"/>
    <property type="match status" value="1"/>
</dbReference>
<protein>
    <submittedName>
        <fullName evidence="4">IclR family transcriptional regulator</fullName>
    </submittedName>
</protein>